<organism evidence="3 4">
    <name type="scientific">Capnocytophaga endodontalis</name>
    <dbReference type="NCBI Taxonomy" id="2708117"/>
    <lineage>
        <taxon>Bacteria</taxon>
        <taxon>Pseudomonadati</taxon>
        <taxon>Bacteroidota</taxon>
        <taxon>Flavobacteriia</taxon>
        <taxon>Flavobacteriales</taxon>
        <taxon>Flavobacteriaceae</taxon>
        <taxon>Capnocytophaga</taxon>
    </lineage>
</organism>
<proteinExistence type="predicted"/>
<keyword evidence="1" id="KW-0472">Membrane</keyword>
<evidence type="ECO:0000256" key="1">
    <source>
        <dbReference type="SAM" id="Phobius"/>
    </source>
</evidence>
<dbReference type="RefSeq" id="WP_088593134.1">
    <property type="nucleotide sequence ID" value="NZ_CP022022.1"/>
</dbReference>
<accession>A0A1Z4BL04</accession>
<dbReference type="AlphaFoldDB" id="A0A1Z4BL04"/>
<dbReference type="EMBL" id="CP022022">
    <property type="protein sequence ID" value="ASF41929.1"/>
    <property type="molecule type" value="Genomic_DNA"/>
</dbReference>
<evidence type="ECO:0000313" key="4">
    <source>
        <dbReference type="Proteomes" id="UP000197007"/>
    </source>
</evidence>
<name>A0A1Z4BL04_9FLAO</name>
<protein>
    <recommendedName>
        <fullName evidence="5">DUF3999 domain-containing protein</fullName>
    </recommendedName>
</protein>
<gene>
    <name evidence="3" type="ORF">CBG49_01835</name>
</gene>
<feature type="transmembrane region" description="Helical" evidence="1">
    <location>
        <begin position="266"/>
        <end position="283"/>
    </location>
</feature>
<evidence type="ECO:0000256" key="2">
    <source>
        <dbReference type="SAM" id="SignalP"/>
    </source>
</evidence>
<dbReference type="KEGG" id="capn:CBG49_01835"/>
<feature type="chain" id="PRO_5012531944" description="DUF3999 domain-containing protein" evidence="2">
    <location>
        <begin position="18"/>
        <end position="289"/>
    </location>
</feature>
<keyword evidence="1" id="KW-1133">Transmembrane helix</keyword>
<keyword evidence="4" id="KW-1185">Reference proteome</keyword>
<reference evidence="4" key="1">
    <citation type="submission" date="2017-06" db="EMBL/GenBank/DDBJ databases">
        <title>Complete genome sequence of Capnocytophaga sp. KCOM 1579 (=ChDC OS43) isolated from a human refractory periapical abscess lesion.</title>
        <authorList>
            <person name="Kook J.-K."/>
            <person name="Park S.-N."/>
            <person name="Lim Y.K."/>
            <person name="Roh H."/>
        </authorList>
    </citation>
    <scope>NUCLEOTIDE SEQUENCE [LARGE SCALE GENOMIC DNA]</scope>
    <source>
        <strain evidence="4">ChDC OS43</strain>
    </source>
</reference>
<keyword evidence="2" id="KW-0732">Signal</keyword>
<evidence type="ECO:0008006" key="5">
    <source>
        <dbReference type="Google" id="ProtNLM"/>
    </source>
</evidence>
<keyword evidence="1" id="KW-0812">Transmembrane</keyword>
<dbReference type="Proteomes" id="UP000197007">
    <property type="component" value="Chromosome"/>
</dbReference>
<evidence type="ECO:0000313" key="3">
    <source>
        <dbReference type="EMBL" id="ASF41929.1"/>
    </source>
</evidence>
<sequence>MKKLFVLLFFCSITAQAQLSSYRYKQALENLNQSGWHSLTLPITIFDRMESYNDLRIYGISVTDTIEVPYMIVDTVVATQTITHFAVKNDKASKHTIIDVKLPEILLLGKVAIHPAATYDYYRSVKILQNETTDDTYLSNVAKGVLNSKGNNTYTFSSQLFKHLQIDIDNQDNTPLAISEITLFPITYKLTARFPDTAHHYFLVYGKPNDIAPQYDITHFVKNIPKQLPSIHYNETVEYVKNQPITVTTSVTKSPTNGTFMSAKPLLWAIMGIVVLLIFVFSVKMMRNK</sequence>
<feature type="signal peptide" evidence="2">
    <location>
        <begin position="1"/>
        <end position="17"/>
    </location>
</feature>